<evidence type="ECO:0000256" key="1">
    <source>
        <dbReference type="SAM" id="MobiDB-lite"/>
    </source>
</evidence>
<comment type="caution">
    <text evidence="2">The sequence shown here is derived from an EMBL/GenBank/DDBJ whole genome shotgun (WGS) entry which is preliminary data.</text>
</comment>
<reference evidence="2" key="1">
    <citation type="journal article" date="2014" name="Int. J. Syst. Evol. Microbiol.">
        <title>Complete genome sequence of Corynebacterium casei LMG S-19264T (=DSM 44701T), isolated from a smear-ripened cheese.</title>
        <authorList>
            <consortium name="US DOE Joint Genome Institute (JGI-PGF)"/>
            <person name="Walter F."/>
            <person name="Albersmeier A."/>
            <person name="Kalinowski J."/>
            <person name="Ruckert C."/>
        </authorList>
    </citation>
    <scope>NUCLEOTIDE SEQUENCE</scope>
    <source>
        <strain evidence="2">CGMCC 4.7272</strain>
    </source>
</reference>
<name>A0A917NV39_9ACTN</name>
<evidence type="ECO:0000313" key="3">
    <source>
        <dbReference type="Proteomes" id="UP000625682"/>
    </source>
</evidence>
<feature type="compositionally biased region" description="Basic and acidic residues" evidence="1">
    <location>
        <begin position="72"/>
        <end position="85"/>
    </location>
</feature>
<dbReference type="Proteomes" id="UP000625682">
    <property type="component" value="Unassembled WGS sequence"/>
</dbReference>
<proteinExistence type="predicted"/>
<accession>A0A917NV39</accession>
<dbReference type="AlphaFoldDB" id="A0A917NV39"/>
<feature type="region of interest" description="Disordered" evidence="1">
    <location>
        <begin position="56"/>
        <end position="92"/>
    </location>
</feature>
<reference evidence="2" key="2">
    <citation type="submission" date="2020-09" db="EMBL/GenBank/DDBJ databases">
        <authorList>
            <person name="Sun Q."/>
            <person name="Zhou Y."/>
        </authorList>
    </citation>
    <scope>NUCLEOTIDE SEQUENCE</scope>
    <source>
        <strain evidence="2">CGMCC 4.7272</strain>
    </source>
</reference>
<keyword evidence="3" id="KW-1185">Reference proteome</keyword>
<gene>
    <name evidence="2" type="ORF">GCM10012282_30060</name>
</gene>
<dbReference type="EMBL" id="BMMU01000008">
    <property type="protein sequence ID" value="GGJ31456.1"/>
    <property type="molecule type" value="Genomic_DNA"/>
</dbReference>
<protein>
    <submittedName>
        <fullName evidence="2">Uncharacterized protein</fullName>
    </submittedName>
</protein>
<evidence type="ECO:0000313" key="2">
    <source>
        <dbReference type="EMBL" id="GGJ31456.1"/>
    </source>
</evidence>
<organism evidence="2 3">
    <name type="scientific">Streptomyces lacrimifluminis</name>
    <dbReference type="NCBI Taxonomy" id="1500077"/>
    <lineage>
        <taxon>Bacteria</taxon>
        <taxon>Bacillati</taxon>
        <taxon>Actinomycetota</taxon>
        <taxon>Actinomycetes</taxon>
        <taxon>Kitasatosporales</taxon>
        <taxon>Streptomycetaceae</taxon>
        <taxon>Streptomyces</taxon>
    </lineage>
</organism>
<sequence length="92" mass="10763">MTPDHKRWVILDLQMWGYCTLPDDEDPATLLPLEWDSRAGAEAWLQSCYRRWSTWEQQGAPPGSEVPTGWRPHKDAPSPWEREPNRTWTGET</sequence>